<name>A0A3N4HYH9_ASCIM</name>
<gene>
    <name evidence="1" type="ORF">BJ508DRAFT_169280</name>
</gene>
<dbReference type="Proteomes" id="UP000275078">
    <property type="component" value="Unassembled WGS sequence"/>
</dbReference>
<keyword evidence="2" id="KW-1185">Reference proteome</keyword>
<proteinExistence type="predicted"/>
<dbReference type="EMBL" id="ML119724">
    <property type="protein sequence ID" value="RPA77558.1"/>
    <property type="molecule type" value="Genomic_DNA"/>
</dbReference>
<organism evidence="1 2">
    <name type="scientific">Ascobolus immersus RN42</name>
    <dbReference type="NCBI Taxonomy" id="1160509"/>
    <lineage>
        <taxon>Eukaryota</taxon>
        <taxon>Fungi</taxon>
        <taxon>Dikarya</taxon>
        <taxon>Ascomycota</taxon>
        <taxon>Pezizomycotina</taxon>
        <taxon>Pezizomycetes</taxon>
        <taxon>Pezizales</taxon>
        <taxon>Ascobolaceae</taxon>
        <taxon>Ascobolus</taxon>
    </lineage>
</organism>
<sequence length="191" mass="21627">MDLAVWAFKTAGFPPGFNTPRTTFGPVFGLLKPSISASFQALSNSNFWWSLGEFFDAGSGLQGHRIWLGFGQDLSSQKDRFSPAFSPKRTPICTSVWALKPPIFRQHSRLKDLVVWALKTVNFPPAFSPQEPRCLGSETADFPPAFKPPKTPIFREGLGSQGRRFWRRLEVPFNYNFGRVLTCLDDNFNQY</sequence>
<reference evidence="1 2" key="1">
    <citation type="journal article" date="2018" name="Nat. Ecol. Evol.">
        <title>Pezizomycetes genomes reveal the molecular basis of ectomycorrhizal truffle lifestyle.</title>
        <authorList>
            <person name="Murat C."/>
            <person name="Payen T."/>
            <person name="Noel B."/>
            <person name="Kuo A."/>
            <person name="Morin E."/>
            <person name="Chen J."/>
            <person name="Kohler A."/>
            <person name="Krizsan K."/>
            <person name="Balestrini R."/>
            <person name="Da Silva C."/>
            <person name="Montanini B."/>
            <person name="Hainaut M."/>
            <person name="Levati E."/>
            <person name="Barry K.W."/>
            <person name="Belfiori B."/>
            <person name="Cichocki N."/>
            <person name="Clum A."/>
            <person name="Dockter R.B."/>
            <person name="Fauchery L."/>
            <person name="Guy J."/>
            <person name="Iotti M."/>
            <person name="Le Tacon F."/>
            <person name="Lindquist E.A."/>
            <person name="Lipzen A."/>
            <person name="Malagnac F."/>
            <person name="Mello A."/>
            <person name="Molinier V."/>
            <person name="Miyauchi S."/>
            <person name="Poulain J."/>
            <person name="Riccioni C."/>
            <person name="Rubini A."/>
            <person name="Sitrit Y."/>
            <person name="Splivallo R."/>
            <person name="Traeger S."/>
            <person name="Wang M."/>
            <person name="Zifcakova L."/>
            <person name="Wipf D."/>
            <person name="Zambonelli A."/>
            <person name="Paolocci F."/>
            <person name="Nowrousian M."/>
            <person name="Ottonello S."/>
            <person name="Baldrian P."/>
            <person name="Spatafora J.W."/>
            <person name="Henrissat B."/>
            <person name="Nagy L.G."/>
            <person name="Aury J.M."/>
            <person name="Wincker P."/>
            <person name="Grigoriev I.V."/>
            <person name="Bonfante P."/>
            <person name="Martin F.M."/>
        </authorList>
    </citation>
    <scope>NUCLEOTIDE SEQUENCE [LARGE SCALE GENOMIC DNA]</scope>
    <source>
        <strain evidence="1 2">RN42</strain>
    </source>
</reference>
<evidence type="ECO:0000313" key="2">
    <source>
        <dbReference type="Proteomes" id="UP000275078"/>
    </source>
</evidence>
<evidence type="ECO:0000313" key="1">
    <source>
        <dbReference type="EMBL" id="RPA77558.1"/>
    </source>
</evidence>
<accession>A0A3N4HYH9</accession>
<protein>
    <submittedName>
        <fullName evidence="1">Uncharacterized protein</fullName>
    </submittedName>
</protein>
<dbReference type="AlphaFoldDB" id="A0A3N4HYH9"/>